<evidence type="ECO:0000313" key="3">
    <source>
        <dbReference type="Proteomes" id="UP000305939"/>
    </source>
</evidence>
<evidence type="ECO:0000313" key="2">
    <source>
        <dbReference type="EMBL" id="THD67513.1"/>
    </source>
</evidence>
<dbReference type="AlphaFoldDB" id="A0A4S3M0K4"/>
<proteinExistence type="predicted"/>
<feature type="chain" id="PRO_5020194794" description="Adhesin domain-containing protein" evidence="1">
    <location>
        <begin position="22"/>
        <end position="360"/>
    </location>
</feature>
<sequence length="360" mass="39998">MRTLLFKIAFIGLIVPQIAFGAHDIDLMGKHTKEKTIKKEFQVNANAMLKVDNSYGNIYITTWNQNKTVIEVTIKTNSNNEEKAQKKLDQITVDFEGSSSVVSAKTVFEKSGWNWSWGNNSNVSMEINYTIKLPVTNSVDLSNDYGSINLDRLDGKAKISCDYGKLMIGDLNADGNELNFDYTNNSEINFIKSGNISADYSSYRLEDANDLKISADYTQSSLGTVKKLSYSCDYGSMKVDNAGVIEGNGDYLTTKLGSISAGLNLNSDYGSIEVGEIFDGDVLIKSDYTNIKLGFNSAYDFDFEIDLSYAGLKGDDKDFNYRIQREKSSENYYEGTRGSSGKNSLKISSDYGSVQMIKKQ</sequence>
<dbReference type="RefSeq" id="WP_136335718.1">
    <property type="nucleotide sequence ID" value="NZ_QXMP01000005.1"/>
</dbReference>
<evidence type="ECO:0008006" key="4">
    <source>
        <dbReference type="Google" id="ProtNLM"/>
    </source>
</evidence>
<dbReference type="OrthoDB" id="1117657at2"/>
<keyword evidence="3" id="KW-1185">Reference proteome</keyword>
<comment type="caution">
    <text evidence="2">The sequence shown here is derived from an EMBL/GenBank/DDBJ whole genome shotgun (WGS) entry which is preliminary data.</text>
</comment>
<protein>
    <recommendedName>
        <fullName evidence="4">Adhesin domain-containing protein</fullName>
    </recommendedName>
</protein>
<accession>A0A4S3M0K4</accession>
<evidence type="ECO:0000256" key="1">
    <source>
        <dbReference type="SAM" id="SignalP"/>
    </source>
</evidence>
<reference evidence="2 3" key="1">
    <citation type="submission" date="2019-04" db="EMBL/GenBank/DDBJ databases">
        <title>Draft genome sequence of Robertkochia marina CC-AMO-30D.</title>
        <authorList>
            <person name="Hameed A."/>
            <person name="Lin S.-Y."/>
            <person name="Shahina M."/>
            <person name="Lai W.-A."/>
            <person name="Young C.-C."/>
        </authorList>
    </citation>
    <scope>NUCLEOTIDE SEQUENCE [LARGE SCALE GENOMIC DNA]</scope>
    <source>
        <strain evidence="2 3">CC-AMO-30D</strain>
    </source>
</reference>
<dbReference type="EMBL" id="SSMC01000002">
    <property type="protein sequence ID" value="THD67513.1"/>
    <property type="molecule type" value="Genomic_DNA"/>
</dbReference>
<gene>
    <name evidence="2" type="ORF">E7Z59_07575</name>
</gene>
<feature type="signal peptide" evidence="1">
    <location>
        <begin position="1"/>
        <end position="21"/>
    </location>
</feature>
<organism evidence="2 3">
    <name type="scientific">Robertkochia marina</name>
    <dbReference type="NCBI Taxonomy" id="1227945"/>
    <lineage>
        <taxon>Bacteria</taxon>
        <taxon>Pseudomonadati</taxon>
        <taxon>Bacteroidota</taxon>
        <taxon>Flavobacteriia</taxon>
        <taxon>Flavobacteriales</taxon>
        <taxon>Flavobacteriaceae</taxon>
        <taxon>Robertkochia</taxon>
    </lineage>
</organism>
<keyword evidence="1" id="KW-0732">Signal</keyword>
<name>A0A4S3M0K4_9FLAO</name>
<dbReference type="Proteomes" id="UP000305939">
    <property type="component" value="Unassembled WGS sequence"/>
</dbReference>